<evidence type="ECO:0008006" key="6">
    <source>
        <dbReference type="Google" id="ProtNLM"/>
    </source>
</evidence>
<gene>
    <name evidence="4" type="ORF">FisN_3Hh587</name>
</gene>
<dbReference type="PANTHER" id="PTHR34289">
    <property type="entry name" value="PROTEIN, PUTATIVE (DUF819)-RELATED"/>
    <property type="match status" value="1"/>
</dbReference>
<protein>
    <recommendedName>
        <fullName evidence="6">DUF819 domain-containing protein</fullName>
    </recommendedName>
</protein>
<keyword evidence="5" id="KW-1185">Reference proteome</keyword>
<evidence type="ECO:0000313" key="5">
    <source>
        <dbReference type="Proteomes" id="UP000198406"/>
    </source>
</evidence>
<dbReference type="PANTHER" id="PTHR34289:SF8">
    <property type="entry name" value="DUF819 DOMAIN-CONTAINING PROTEIN"/>
    <property type="match status" value="1"/>
</dbReference>
<feature type="transmembrane region" description="Helical" evidence="2">
    <location>
        <begin position="430"/>
        <end position="454"/>
    </location>
</feature>
<dbReference type="InterPro" id="IPR008537">
    <property type="entry name" value="DUF819"/>
</dbReference>
<keyword evidence="2" id="KW-1133">Transmembrane helix</keyword>
<dbReference type="OrthoDB" id="45797at2759"/>
<dbReference type="Pfam" id="PF05684">
    <property type="entry name" value="DUF819"/>
    <property type="match status" value="1"/>
</dbReference>
<evidence type="ECO:0000256" key="1">
    <source>
        <dbReference type="SAM" id="MobiDB-lite"/>
    </source>
</evidence>
<reference evidence="4 5" key="1">
    <citation type="journal article" date="2015" name="Plant Cell">
        <title>Oil accumulation by the oleaginous diatom Fistulifera solaris as revealed by the genome and transcriptome.</title>
        <authorList>
            <person name="Tanaka T."/>
            <person name="Maeda Y."/>
            <person name="Veluchamy A."/>
            <person name="Tanaka M."/>
            <person name="Abida H."/>
            <person name="Marechal E."/>
            <person name="Bowler C."/>
            <person name="Muto M."/>
            <person name="Sunaga Y."/>
            <person name="Tanaka M."/>
            <person name="Yoshino T."/>
            <person name="Taniguchi T."/>
            <person name="Fukuda Y."/>
            <person name="Nemoto M."/>
            <person name="Matsumoto M."/>
            <person name="Wong P.S."/>
            <person name="Aburatani S."/>
            <person name="Fujibuchi W."/>
        </authorList>
    </citation>
    <scope>NUCLEOTIDE SEQUENCE [LARGE SCALE GENOMIC DNA]</scope>
    <source>
        <strain evidence="4 5">JPCC DA0580</strain>
    </source>
</reference>
<name>A0A1Z5K2T7_FISSO</name>
<evidence type="ECO:0000256" key="3">
    <source>
        <dbReference type="SAM" id="SignalP"/>
    </source>
</evidence>
<dbReference type="EMBL" id="BDSP01000150">
    <property type="protein sequence ID" value="GAX20563.1"/>
    <property type="molecule type" value="Genomic_DNA"/>
</dbReference>
<dbReference type="Proteomes" id="UP000198406">
    <property type="component" value="Unassembled WGS sequence"/>
</dbReference>
<evidence type="ECO:0000256" key="2">
    <source>
        <dbReference type="SAM" id="Phobius"/>
    </source>
</evidence>
<keyword evidence="2" id="KW-0472">Membrane</keyword>
<accession>A0A1Z5K2T7</accession>
<feature type="transmembrane region" description="Helical" evidence="2">
    <location>
        <begin position="175"/>
        <end position="199"/>
    </location>
</feature>
<feature type="transmembrane region" description="Helical" evidence="2">
    <location>
        <begin position="211"/>
        <end position="233"/>
    </location>
</feature>
<sequence length="458" mass="48440">MLLLPFLLMGMRVASGRAFVLPQRRIAAPLPRPPSTRLYNLLTPTTTAAAALTTSALTGMWMERRKPNSGILTSLMVSSVVFSRMAPTTHFLYDRCWDTFLPASLALLLMGMPQSNQDINQREEIVDTSYLKAHSIRAVVGRLAGPFAVASMGSLIGCTTAFFVCRGIFRPVDAAWAGACLSASFVGGSVNFLATAAWIASQRGGRTATTLVSAMTAADLIVMAIYFAIMAAATQSVSLERWFQRTQKQDGQVDPTRTTTSSASDTNISSSSVPSAISTFHVPTALLITTIALTLVRVGQTVERICSAYIPGMACAFLAAVTPGIRRYLPARVTATAPPLSQFCFFLLFAAVGVTADLQAALQSGPACLIFAAVALLLHGVVLMVGGKYCLTGRSKFMDCLIASNAAIGGPATAATFCGTLPDNTQALTIAATIWGVFGYAIGTTVGVGMYRFLSMFV</sequence>
<dbReference type="AlphaFoldDB" id="A0A1Z5K2T7"/>
<organism evidence="4 5">
    <name type="scientific">Fistulifera solaris</name>
    <name type="common">Oleaginous diatom</name>
    <dbReference type="NCBI Taxonomy" id="1519565"/>
    <lineage>
        <taxon>Eukaryota</taxon>
        <taxon>Sar</taxon>
        <taxon>Stramenopiles</taxon>
        <taxon>Ochrophyta</taxon>
        <taxon>Bacillariophyta</taxon>
        <taxon>Bacillariophyceae</taxon>
        <taxon>Bacillariophycidae</taxon>
        <taxon>Naviculales</taxon>
        <taxon>Naviculaceae</taxon>
        <taxon>Fistulifera</taxon>
    </lineage>
</organism>
<keyword evidence="3" id="KW-0732">Signal</keyword>
<feature type="region of interest" description="Disordered" evidence="1">
    <location>
        <begin position="248"/>
        <end position="269"/>
    </location>
</feature>
<feature type="transmembrane region" description="Helical" evidence="2">
    <location>
        <begin position="368"/>
        <end position="389"/>
    </location>
</feature>
<keyword evidence="2" id="KW-0812">Transmembrane</keyword>
<feature type="signal peptide" evidence="3">
    <location>
        <begin position="1"/>
        <end position="18"/>
    </location>
</feature>
<feature type="transmembrane region" description="Helical" evidence="2">
    <location>
        <begin position="337"/>
        <end position="356"/>
    </location>
</feature>
<feature type="chain" id="PRO_5012351363" description="DUF819 domain-containing protein" evidence="3">
    <location>
        <begin position="19"/>
        <end position="458"/>
    </location>
</feature>
<dbReference type="InParanoid" id="A0A1Z5K2T7"/>
<evidence type="ECO:0000313" key="4">
    <source>
        <dbReference type="EMBL" id="GAX20563.1"/>
    </source>
</evidence>
<proteinExistence type="predicted"/>
<comment type="caution">
    <text evidence="4">The sequence shown here is derived from an EMBL/GenBank/DDBJ whole genome shotgun (WGS) entry which is preliminary data.</text>
</comment>
<feature type="compositionally biased region" description="Low complexity" evidence="1">
    <location>
        <begin position="258"/>
        <end position="269"/>
    </location>
</feature>
<feature type="transmembrane region" description="Helical" evidence="2">
    <location>
        <begin position="147"/>
        <end position="169"/>
    </location>
</feature>